<proteinExistence type="predicted"/>
<dbReference type="EMBL" id="FUWV01000001">
    <property type="protein sequence ID" value="SJZ36032.1"/>
    <property type="molecule type" value="Genomic_DNA"/>
</dbReference>
<sequence length="89" mass="10156">MNSKDKEQEALLNRLKRIEGQVKGIQRMIENKKYCGDILTQIAAAKAALEKVGGIVLEEHLKTCIKEAVEEKNDENVNELIKIMLKFMK</sequence>
<keyword evidence="2" id="KW-1185">Reference proteome</keyword>
<accession>A0A1T4K0J8</accession>
<dbReference type="Pfam" id="PF02583">
    <property type="entry name" value="Trns_repr_metal"/>
    <property type="match status" value="1"/>
</dbReference>
<dbReference type="CDD" id="cd10148">
    <property type="entry name" value="CsoR-like_DUF156"/>
    <property type="match status" value="1"/>
</dbReference>
<organism evidence="1 2">
    <name type="scientific">Garciella nitratireducens DSM 15102</name>
    <dbReference type="NCBI Taxonomy" id="1121911"/>
    <lineage>
        <taxon>Bacteria</taxon>
        <taxon>Bacillati</taxon>
        <taxon>Bacillota</taxon>
        <taxon>Clostridia</taxon>
        <taxon>Eubacteriales</taxon>
        <taxon>Eubacteriaceae</taxon>
        <taxon>Garciella</taxon>
    </lineage>
</organism>
<dbReference type="PANTHER" id="PTHR33677">
    <property type="entry name" value="TRANSCRIPTIONAL REPRESSOR FRMR-RELATED"/>
    <property type="match status" value="1"/>
</dbReference>
<dbReference type="RefSeq" id="WP_087677707.1">
    <property type="nucleotide sequence ID" value="NZ_FUWV01000001.1"/>
</dbReference>
<dbReference type="AlphaFoldDB" id="A0A1T4K0J8"/>
<dbReference type="Gene3D" id="1.20.58.1000">
    <property type="entry name" value="Metal-sensitive repressor, helix protomer"/>
    <property type="match status" value="1"/>
</dbReference>
<dbReference type="GO" id="GO:0003677">
    <property type="term" value="F:DNA binding"/>
    <property type="evidence" value="ECO:0007669"/>
    <property type="project" value="UniProtKB-KW"/>
</dbReference>
<dbReference type="InterPro" id="IPR038390">
    <property type="entry name" value="Metal_Tscrpt_repr_sf"/>
</dbReference>
<dbReference type="OrthoDB" id="9811244at2"/>
<dbReference type="GO" id="GO:0045892">
    <property type="term" value="P:negative regulation of DNA-templated transcription"/>
    <property type="evidence" value="ECO:0007669"/>
    <property type="project" value="UniProtKB-ARBA"/>
</dbReference>
<gene>
    <name evidence="1" type="ORF">SAMN02745973_00267</name>
</gene>
<name>A0A1T4K0J8_9FIRM</name>
<evidence type="ECO:0000313" key="1">
    <source>
        <dbReference type="EMBL" id="SJZ36032.1"/>
    </source>
</evidence>
<protein>
    <submittedName>
        <fullName evidence="1">DNA-binding transcriptional regulator, FrmR family</fullName>
    </submittedName>
</protein>
<reference evidence="1 2" key="1">
    <citation type="submission" date="2017-02" db="EMBL/GenBank/DDBJ databases">
        <authorList>
            <person name="Peterson S.W."/>
        </authorList>
    </citation>
    <scope>NUCLEOTIDE SEQUENCE [LARGE SCALE GENOMIC DNA]</scope>
    <source>
        <strain evidence="1 2">DSM 15102</strain>
    </source>
</reference>
<dbReference type="InterPro" id="IPR003735">
    <property type="entry name" value="Metal_Tscrpt_repr"/>
</dbReference>
<keyword evidence="1" id="KW-0238">DNA-binding</keyword>
<evidence type="ECO:0000313" key="2">
    <source>
        <dbReference type="Proteomes" id="UP000196365"/>
    </source>
</evidence>
<dbReference type="GO" id="GO:0046872">
    <property type="term" value="F:metal ion binding"/>
    <property type="evidence" value="ECO:0007669"/>
    <property type="project" value="InterPro"/>
</dbReference>
<dbReference type="Proteomes" id="UP000196365">
    <property type="component" value="Unassembled WGS sequence"/>
</dbReference>